<dbReference type="AlphaFoldDB" id="A0A9P4T8P6"/>
<gene>
    <name evidence="2" type="ORF">E8E13_007387</name>
</gene>
<feature type="compositionally biased region" description="Polar residues" evidence="1">
    <location>
        <begin position="41"/>
        <end position="55"/>
    </location>
</feature>
<reference evidence="2" key="1">
    <citation type="submission" date="2019-04" db="EMBL/GenBank/DDBJ databases">
        <title>Sequencing of skin fungus with MAO and IRED activity.</title>
        <authorList>
            <person name="Marsaioli A.J."/>
            <person name="Bonatto J.M.C."/>
            <person name="Reis Junior O."/>
        </authorList>
    </citation>
    <scope>NUCLEOTIDE SEQUENCE</scope>
    <source>
        <strain evidence="2">30M1</strain>
    </source>
</reference>
<feature type="region of interest" description="Disordered" evidence="1">
    <location>
        <begin position="1"/>
        <end position="55"/>
    </location>
</feature>
<feature type="compositionally biased region" description="Pro residues" evidence="1">
    <location>
        <begin position="272"/>
        <end position="285"/>
    </location>
</feature>
<evidence type="ECO:0000313" key="3">
    <source>
        <dbReference type="Proteomes" id="UP000801428"/>
    </source>
</evidence>
<sequence>MASRTSTPRTRSPSTSSDSSDMTMLDAPTHVALTPARPRQPSLTQPAPITQSAASSRDPTFSLLLSLPRELRNRIYTFALTSPYPFWWPGQAPMKHHVSVNLLRANTQIYAEAAPVLYTENKFLFTHPSDCNVFRVVASPHSESIQSVYFRIREKDLRLWTAYLGSKSADRSLKADLPALKNLWVFMRCGTGTGRILASLGVQGLPGAHAFGGVPQGIPAGMAAHVQHVQQALGHQVAALQQQVQHLAHAVVGANPANQQQNIAAADATHHVPPPPPPPPQPPQQPLQAPAIPPFVSFAAATTPVPHHHPLPPASAVSTAQGGNNHHILTTFLRFERELGIESLCLSLRETLADQHGQDYVGAQHAGMGGHREWRRRLERTAVEREGEGGGEEGVSGAAGSGASGRDRGAAQQAREAQQQERRSPPDVKIVCIMRLPKPEVSRLVRMYPEELSVDRNGDARTRFRRLHGAEVCVEISGFEGVQG</sequence>
<evidence type="ECO:0000313" key="2">
    <source>
        <dbReference type="EMBL" id="KAF2998009.1"/>
    </source>
</evidence>
<dbReference type="PANTHER" id="PTHR42085:SF1">
    <property type="entry name" value="F-BOX DOMAIN-CONTAINING PROTEIN"/>
    <property type="match status" value="1"/>
</dbReference>
<dbReference type="OrthoDB" id="62952at2759"/>
<accession>A0A9P4T8P6</accession>
<keyword evidence="3" id="KW-1185">Reference proteome</keyword>
<dbReference type="EMBL" id="SWKU01000021">
    <property type="protein sequence ID" value="KAF2998009.1"/>
    <property type="molecule type" value="Genomic_DNA"/>
</dbReference>
<organism evidence="2 3">
    <name type="scientific">Curvularia kusanoi</name>
    <name type="common">Cochliobolus kusanoi</name>
    <dbReference type="NCBI Taxonomy" id="90978"/>
    <lineage>
        <taxon>Eukaryota</taxon>
        <taxon>Fungi</taxon>
        <taxon>Dikarya</taxon>
        <taxon>Ascomycota</taxon>
        <taxon>Pezizomycotina</taxon>
        <taxon>Dothideomycetes</taxon>
        <taxon>Pleosporomycetidae</taxon>
        <taxon>Pleosporales</taxon>
        <taxon>Pleosporineae</taxon>
        <taxon>Pleosporaceae</taxon>
        <taxon>Curvularia</taxon>
    </lineage>
</organism>
<protein>
    <submittedName>
        <fullName evidence="2">Uncharacterized protein</fullName>
    </submittedName>
</protein>
<dbReference type="Proteomes" id="UP000801428">
    <property type="component" value="Unassembled WGS sequence"/>
</dbReference>
<feature type="region of interest" description="Disordered" evidence="1">
    <location>
        <begin position="384"/>
        <end position="428"/>
    </location>
</feature>
<feature type="compositionally biased region" description="Low complexity" evidence="1">
    <location>
        <begin position="1"/>
        <end position="24"/>
    </location>
</feature>
<name>A0A9P4T8P6_CURKU</name>
<evidence type="ECO:0000256" key="1">
    <source>
        <dbReference type="SAM" id="MobiDB-lite"/>
    </source>
</evidence>
<feature type="region of interest" description="Disordered" evidence="1">
    <location>
        <begin position="268"/>
        <end position="289"/>
    </location>
</feature>
<comment type="caution">
    <text evidence="2">The sequence shown here is derived from an EMBL/GenBank/DDBJ whole genome shotgun (WGS) entry which is preliminary data.</text>
</comment>
<dbReference type="InterPro" id="IPR038883">
    <property type="entry name" value="AN11006-like"/>
</dbReference>
<feature type="compositionally biased region" description="Gly residues" evidence="1">
    <location>
        <begin position="392"/>
        <end position="403"/>
    </location>
</feature>
<proteinExistence type="predicted"/>
<dbReference type="PANTHER" id="PTHR42085">
    <property type="entry name" value="F-BOX DOMAIN-CONTAINING PROTEIN"/>
    <property type="match status" value="1"/>
</dbReference>